<dbReference type="PANTHER" id="PTHR36512:SF3">
    <property type="entry name" value="BLR5678 PROTEIN"/>
    <property type="match status" value="1"/>
</dbReference>
<reference evidence="3 4" key="1">
    <citation type="journal article" date="2009" name="Appl. Environ. Microbiol.">
        <title>Three genomes from the phylum Acidobacteria provide insight into the lifestyles of these microorganisms in soils.</title>
        <authorList>
            <person name="Ward N.L."/>
            <person name="Challacombe J.F."/>
            <person name="Janssen P.H."/>
            <person name="Henrissat B."/>
            <person name="Coutinho P.M."/>
            <person name="Wu M."/>
            <person name="Xie G."/>
            <person name="Haft D.H."/>
            <person name="Sait M."/>
            <person name="Badger J."/>
            <person name="Barabote R.D."/>
            <person name="Bradley B."/>
            <person name="Brettin T.S."/>
            <person name="Brinkac L.M."/>
            <person name="Bruce D."/>
            <person name="Creasy T."/>
            <person name="Daugherty S.C."/>
            <person name="Davidsen T.M."/>
            <person name="DeBoy R.T."/>
            <person name="Detter J.C."/>
            <person name="Dodson R.J."/>
            <person name="Durkin A.S."/>
            <person name="Ganapathy A."/>
            <person name="Gwinn-Giglio M."/>
            <person name="Han C.S."/>
            <person name="Khouri H."/>
            <person name="Kiss H."/>
            <person name="Kothari S.P."/>
            <person name="Madupu R."/>
            <person name="Nelson K.E."/>
            <person name="Nelson W.C."/>
            <person name="Paulsen I."/>
            <person name="Penn K."/>
            <person name="Ren Q."/>
            <person name="Rosovitz M.J."/>
            <person name="Selengut J.D."/>
            <person name="Shrivastava S."/>
            <person name="Sullivan S.A."/>
            <person name="Tapia R."/>
            <person name="Thompson L.S."/>
            <person name="Watkins K.L."/>
            <person name="Yang Q."/>
            <person name="Yu C."/>
            <person name="Zafar N."/>
            <person name="Zhou L."/>
            <person name="Kuske C.R."/>
        </authorList>
    </citation>
    <scope>NUCLEOTIDE SEQUENCE [LARGE SCALE GENOMIC DNA]</scope>
    <source>
        <strain evidence="3 4">Ellin345</strain>
    </source>
</reference>
<dbReference type="OrthoDB" id="9770388at2"/>
<dbReference type="EMBL" id="CP000360">
    <property type="protein sequence ID" value="ABF42657.1"/>
    <property type="molecule type" value="Genomic_DNA"/>
</dbReference>
<dbReference type="InterPro" id="IPR005321">
    <property type="entry name" value="Peptidase_S58_DmpA"/>
</dbReference>
<comment type="similarity">
    <text evidence="1">Belongs to the peptidase S58 family.</text>
</comment>
<protein>
    <submittedName>
        <fullName evidence="3">L-aminopeptidase DmpA</fullName>
    </submittedName>
</protein>
<accession>Q1IKE3</accession>
<dbReference type="MEROPS" id="P01.003"/>
<dbReference type="PANTHER" id="PTHR36512">
    <property type="entry name" value="D-AMINOPEPTIDASE"/>
    <property type="match status" value="1"/>
</dbReference>
<dbReference type="CDD" id="cd02253">
    <property type="entry name" value="DmpA"/>
    <property type="match status" value="1"/>
</dbReference>
<evidence type="ECO:0000256" key="2">
    <source>
        <dbReference type="SAM" id="SignalP"/>
    </source>
</evidence>
<name>Q1IKE3_KORVE</name>
<dbReference type="KEGG" id="aba:Acid345_3656"/>
<dbReference type="Gene3D" id="3.60.70.12">
    <property type="entry name" value="L-amino peptidase D-ALA esterase/amidase"/>
    <property type="match status" value="1"/>
</dbReference>
<dbReference type="GO" id="GO:0004177">
    <property type="term" value="F:aminopeptidase activity"/>
    <property type="evidence" value="ECO:0007669"/>
    <property type="project" value="TreeGrafter"/>
</dbReference>
<dbReference type="EnsemblBacteria" id="ABF42657">
    <property type="protein sequence ID" value="ABF42657"/>
    <property type="gene ID" value="Acid345_3656"/>
</dbReference>
<keyword evidence="2" id="KW-0732">Signal</keyword>
<evidence type="ECO:0000313" key="4">
    <source>
        <dbReference type="Proteomes" id="UP000002432"/>
    </source>
</evidence>
<feature type="chain" id="PRO_5005693606" evidence="2">
    <location>
        <begin position="19"/>
        <end position="371"/>
    </location>
</feature>
<dbReference type="RefSeq" id="WP_011524456.1">
    <property type="nucleotide sequence ID" value="NC_008009.1"/>
</dbReference>
<proteinExistence type="inferred from homology"/>
<dbReference type="InterPro" id="IPR016117">
    <property type="entry name" value="ArgJ-like_dom_sf"/>
</dbReference>
<dbReference type="HOGENOM" id="CLU_024709_0_0_0"/>
<evidence type="ECO:0000256" key="1">
    <source>
        <dbReference type="ARBA" id="ARBA00007068"/>
    </source>
</evidence>
<dbReference type="AlphaFoldDB" id="Q1IKE3"/>
<dbReference type="SUPFAM" id="SSF56266">
    <property type="entry name" value="DmpA/ArgJ-like"/>
    <property type="match status" value="1"/>
</dbReference>
<organism evidence="3 4">
    <name type="scientific">Koribacter versatilis (strain Ellin345)</name>
    <dbReference type="NCBI Taxonomy" id="204669"/>
    <lineage>
        <taxon>Bacteria</taxon>
        <taxon>Pseudomonadati</taxon>
        <taxon>Acidobacteriota</taxon>
        <taxon>Terriglobia</taxon>
        <taxon>Terriglobales</taxon>
        <taxon>Candidatus Korobacteraceae</taxon>
        <taxon>Candidatus Korobacter</taxon>
    </lineage>
</organism>
<keyword evidence="4" id="KW-1185">Reference proteome</keyword>
<evidence type="ECO:0000313" key="3">
    <source>
        <dbReference type="EMBL" id="ABF42657.1"/>
    </source>
</evidence>
<dbReference type="STRING" id="204669.Acid345_3656"/>
<sequence length="371" mass="39546">MKAHIFSALLLASSLVCAQKPRARDLGVPFDGTPGKFNAITDVAGVTVGHKTLIEGTDIRTGVTAVIPRANDLFDPVYAGWFSQNGNGEMTGTTWVEESGFLDGPVVITNTHSVGVVRDAVIAWRLNHQPPKTVEDAWSLPVVAETWDGWLNDINGFHVKPQDAFDALDSAKSGPVLEGAVGGGTGMICNEFKGGIGTSSRMLDAKAGGYTVGVLVQCNYGLRPQLRIAGVPVGKEIPQHAAYEEEKGSIIVVVATDAPLIPTQLKRLARRVTDGLGRLGSISGNGSGDIFIAFSTANPHTYYSEKAATIQTLPLDNMDPLFAATVQATEEAVVNALVAAEDMTGYKGRKVIALPHDQLREVLKKYNRLEK</sequence>
<dbReference type="Pfam" id="PF03576">
    <property type="entry name" value="Peptidase_S58"/>
    <property type="match status" value="1"/>
</dbReference>
<dbReference type="Proteomes" id="UP000002432">
    <property type="component" value="Chromosome"/>
</dbReference>
<gene>
    <name evidence="3" type="ordered locus">Acid345_3656</name>
</gene>
<feature type="signal peptide" evidence="2">
    <location>
        <begin position="1"/>
        <end position="18"/>
    </location>
</feature>
<dbReference type="eggNOG" id="COG3191">
    <property type="taxonomic scope" value="Bacteria"/>
</dbReference>